<evidence type="ECO:0000256" key="6">
    <source>
        <dbReference type="ARBA" id="ARBA00022982"/>
    </source>
</evidence>
<evidence type="ECO:0000256" key="4">
    <source>
        <dbReference type="ARBA" id="ARBA00022448"/>
    </source>
</evidence>
<evidence type="ECO:0000256" key="5">
    <source>
        <dbReference type="ARBA" id="ARBA00022692"/>
    </source>
</evidence>
<dbReference type="SUPFAM" id="SSF103451">
    <property type="entry name" value="PetN subunit of the cytochrome b6f complex"/>
    <property type="match status" value="1"/>
</dbReference>
<keyword evidence="10" id="KW-0793">Thylakoid</keyword>
<keyword evidence="10" id="KW-0602">Photosynthesis</keyword>
<dbReference type="HAMAP" id="MF_00395">
    <property type="entry name" value="Cytb6_f_PetN"/>
    <property type="match status" value="1"/>
</dbReference>
<dbReference type="NCBIfam" id="NF011331">
    <property type="entry name" value="PRK14747.1"/>
    <property type="match status" value="1"/>
</dbReference>
<evidence type="ECO:0000256" key="11">
    <source>
        <dbReference type="SAM" id="Phobius"/>
    </source>
</evidence>
<dbReference type="GO" id="GO:0009512">
    <property type="term" value="C:cytochrome b6f complex"/>
    <property type="evidence" value="ECO:0007669"/>
    <property type="project" value="InterPro"/>
</dbReference>
<keyword evidence="8 10" id="KW-0472">Membrane</keyword>
<dbReference type="AlphaFoldDB" id="A0A173G034"/>
<dbReference type="InterPro" id="IPR036143">
    <property type="entry name" value="Cytochr_b6-f_cplx_su8_sf"/>
</dbReference>
<keyword evidence="6 10" id="KW-0249">Electron transport</keyword>
<evidence type="ECO:0000256" key="8">
    <source>
        <dbReference type="ARBA" id="ARBA00023136"/>
    </source>
</evidence>
<keyword evidence="7 10" id="KW-1133">Transmembrane helix</keyword>
<protein>
    <recommendedName>
        <fullName evidence="10">Cytochrome b6-f complex subunit 8</fullName>
    </recommendedName>
    <alternativeName>
        <fullName evidence="10">Cytochrome b6-f complex subunit PetN</fullName>
    </alternativeName>
    <alternativeName>
        <fullName evidence="10">Cytochrome b6-f complex subunit VIII</fullName>
    </alternativeName>
</protein>
<dbReference type="GO" id="GO:0042651">
    <property type="term" value="C:thylakoid membrane"/>
    <property type="evidence" value="ECO:0007669"/>
    <property type="project" value="UniProtKB-UniRule"/>
</dbReference>
<comment type="subunit">
    <text evidence="9 10">The 4 large subunits of the cytochrome b6-f complex are cytochrome b6, subunit IV (17 kDa polypeptide, PetD), cytochrome f and the Rieske protein, while the 4 small subunits are PetG, PetL, PetM and PetN. The complex functions as a dimer.</text>
</comment>
<dbReference type="GeneID" id="27983208"/>
<evidence type="ECO:0000256" key="1">
    <source>
        <dbReference type="ARBA" id="ARBA00003068"/>
    </source>
</evidence>
<evidence type="ECO:0000256" key="3">
    <source>
        <dbReference type="ARBA" id="ARBA00010969"/>
    </source>
</evidence>
<comment type="function">
    <text evidence="1 10">Component of the cytochrome b6-f complex, which mediates electron transfer between photosystem II (PSII) and photosystem I (PSI), cyclic electron flow around PSI, and state transitions.</text>
</comment>
<dbReference type="RefSeq" id="YP_009257558.1">
    <property type="nucleotide sequence ID" value="NC_030338.1"/>
</dbReference>
<geneLocation type="plastid" evidence="12"/>
<dbReference type="EMBL" id="KU053957">
    <property type="protein sequence ID" value="ANH09641.1"/>
    <property type="molecule type" value="Genomic_DNA"/>
</dbReference>
<accession>A0A173G034</accession>
<sequence>MLDIVSLGWGSFLAVFTFSIALVVWGRNGF</sequence>
<evidence type="ECO:0000256" key="2">
    <source>
        <dbReference type="ARBA" id="ARBA00004167"/>
    </source>
</evidence>
<comment type="subcellular location">
    <subcellularLocation>
        <location evidence="10">Cellular thylakoid membrane</location>
        <topology evidence="10">Single-pass membrane protein</topology>
    </subcellularLocation>
    <subcellularLocation>
        <location evidence="2">Membrane</location>
        <topology evidence="2">Single-pass membrane protein</topology>
    </subcellularLocation>
</comment>
<name>A0A173G034_GASCM</name>
<reference evidence="12" key="2">
    <citation type="submission" date="2016-06" db="EMBL/GenBank/DDBJ databases">
        <title>Genomic and phylogenetic analysis of Gastroclonium compressum supports its reinstatement to Coeloseira (Champiaceae, Rhodophyta).</title>
        <authorList>
            <person name="Kilpatrick Z."/>
            <person name="Hughey J.R."/>
        </authorList>
    </citation>
    <scope>NUCLEOTIDE SEQUENCE</scope>
</reference>
<evidence type="ECO:0000256" key="9">
    <source>
        <dbReference type="ARBA" id="ARBA00025834"/>
    </source>
</evidence>
<keyword evidence="12" id="KW-0934">Plastid</keyword>
<evidence type="ECO:0000256" key="10">
    <source>
        <dbReference type="HAMAP-Rule" id="MF_00395"/>
    </source>
</evidence>
<keyword evidence="4 10" id="KW-0813">Transport</keyword>
<gene>
    <name evidence="10 12" type="primary">petN</name>
</gene>
<feature type="transmembrane region" description="Helical" evidence="11">
    <location>
        <begin position="6"/>
        <end position="25"/>
    </location>
</feature>
<reference evidence="12" key="1">
    <citation type="submission" date="2015-11" db="EMBL/GenBank/DDBJ databases">
        <authorList>
            <person name="Zhang Y."/>
            <person name="Guo Z."/>
        </authorList>
    </citation>
    <scope>NUCLEOTIDE SEQUENCE</scope>
</reference>
<evidence type="ECO:0000256" key="7">
    <source>
        <dbReference type="ARBA" id="ARBA00022989"/>
    </source>
</evidence>
<dbReference type="GO" id="GO:0017004">
    <property type="term" value="P:cytochrome complex assembly"/>
    <property type="evidence" value="ECO:0007669"/>
    <property type="project" value="UniProtKB-UniRule"/>
</dbReference>
<organism evidence="12">
    <name type="scientific">Gastroclonium compressum</name>
    <name type="common">Red alga</name>
    <name type="synonym">Coeloseira compressa</name>
    <dbReference type="NCBI Taxonomy" id="1852973"/>
    <lineage>
        <taxon>Eukaryota</taxon>
        <taxon>Rhodophyta</taxon>
        <taxon>Florideophyceae</taxon>
        <taxon>Rhodymeniophycidae</taxon>
        <taxon>Rhodymeniales</taxon>
        <taxon>Champiaceae</taxon>
        <taxon>Coeloseira</taxon>
    </lineage>
</organism>
<dbReference type="GO" id="GO:0015979">
    <property type="term" value="P:photosynthesis"/>
    <property type="evidence" value="ECO:0007669"/>
    <property type="project" value="UniProtKB-KW"/>
</dbReference>
<comment type="similarity">
    <text evidence="3 10">Belongs to the PetN family.</text>
</comment>
<dbReference type="GO" id="GO:0009055">
    <property type="term" value="F:electron transfer activity"/>
    <property type="evidence" value="ECO:0007669"/>
    <property type="project" value="UniProtKB-UniRule"/>
</dbReference>
<dbReference type="Pfam" id="PF03742">
    <property type="entry name" value="PetN"/>
    <property type="match status" value="1"/>
</dbReference>
<proteinExistence type="inferred from homology"/>
<dbReference type="InterPro" id="IPR005497">
    <property type="entry name" value="Cytochrome_b6-f_cplx_su8"/>
</dbReference>
<evidence type="ECO:0000313" key="12">
    <source>
        <dbReference type="EMBL" id="ANH09641.1"/>
    </source>
</evidence>
<keyword evidence="5 10" id="KW-0812">Transmembrane</keyword>